<dbReference type="Proteomes" id="UP001420932">
    <property type="component" value="Unassembled WGS sequence"/>
</dbReference>
<dbReference type="SUPFAM" id="SSF101447">
    <property type="entry name" value="Formin homology 2 domain (FH2 domain)"/>
    <property type="match status" value="1"/>
</dbReference>
<dbReference type="GO" id="GO:0016887">
    <property type="term" value="F:ATP hydrolysis activity"/>
    <property type="evidence" value="ECO:0007669"/>
    <property type="project" value="InterPro"/>
</dbReference>
<protein>
    <recommendedName>
        <fullName evidence="2">ATPase AAA-type core domain-containing protein</fullName>
    </recommendedName>
</protein>
<dbReference type="GO" id="GO:0051603">
    <property type="term" value="P:proteolysis involved in protein catabolic process"/>
    <property type="evidence" value="ECO:0007669"/>
    <property type="project" value="TreeGrafter"/>
</dbReference>
<keyword evidence="4" id="KW-1185">Reference proteome</keyword>
<dbReference type="InterPro" id="IPR003959">
    <property type="entry name" value="ATPase_AAA_core"/>
</dbReference>
<accession>A0AAP0IVS0</accession>
<feature type="domain" description="ATPase AAA-type core" evidence="2">
    <location>
        <begin position="200"/>
        <end position="254"/>
    </location>
</feature>
<dbReference type="Pfam" id="PF07724">
    <property type="entry name" value="AAA_2"/>
    <property type="match status" value="1"/>
</dbReference>
<dbReference type="GO" id="GO:0005524">
    <property type="term" value="F:ATP binding"/>
    <property type="evidence" value="ECO:0007669"/>
    <property type="project" value="InterPro"/>
</dbReference>
<dbReference type="Gene3D" id="3.40.50.300">
    <property type="entry name" value="P-loop containing nucleotide triphosphate hydrolases"/>
    <property type="match status" value="1"/>
</dbReference>
<evidence type="ECO:0000313" key="3">
    <source>
        <dbReference type="EMBL" id="KAK9121788.1"/>
    </source>
</evidence>
<evidence type="ECO:0000313" key="4">
    <source>
        <dbReference type="Proteomes" id="UP001420932"/>
    </source>
</evidence>
<dbReference type="GO" id="GO:0005759">
    <property type="term" value="C:mitochondrial matrix"/>
    <property type="evidence" value="ECO:0007669"/>
    <property type="project" value="TreeGrafter"/>
</dbReference>
<evidence type="ECO:0000256" key="1">
    <source>
        <dbReference type="SAM" id="MobiDB-lite"/>
    </source>
</evidence>
<sequence length="282" mass="31715">MNMDGAGLSQQQPPPPPPPPPPHDQQQPPQIDPVDLPQQGDNVERETQEWLTRDEQLALKNTMRVDIYCVSLSLLLHLFIVEPKRVMDTMLVSRVRILYIRSLLAKSPELDQLSDPFLTLNLKVSPVERFLEKANTAATELQQEYANQGSEAGKTISFYVLDAFISIDQDSFFLSQLQSRGFLRACLTDVSNIFNMVVEFNVQAAQQGIVYIDEVDKITKKAESLNISRDVSGEGVQQALLKMLEGTSMTLSVGDWFFDRVRVSAIDCPYPCDNICHNLVSK</sequence>
<dbReference type="AlphaFoldDB" id="A0AAP0IVS0"/>
<evidence type="ECO:0000259" key="2">
    <source>
        <dbReference type="Pfam" id="PF07724"/>
    </source>
</evidence>
<dbReference type="PANTHER" id="PTHR48102:SF7">
    <property type="entry name" value="ATP-DEPENDENT CLP PROTEASE ATP-BINDING SUBUNIT CLPX-LIKE, MITOCHONDRIAL"/>
    <property type="match status" value="1"/>
</dbReference>
<feature type="compositionally biased region" description="Low complexity" evidence="1">
    <location>
        <begin position="24"/>
        <end position="39"/>
    </location>
</feature>
<organism evidence="3 4">
    <name type="scientific">Stephania yunnanensis</name>
    <dbReference type="NCBI Taxonomy" id="152371"/>
    <lineage>
        <taxon>Eukaryota</taxon>
        <taxon>Viridiplantae</taxon>
        <taxon>Streptophyta</taxon>
        <taxon>Embryophyta</taxon>
        <taxon>Tracheophyta</taxon>
        <taxon>Spermatophyta</taxon>
        <taxon>Magnoliopsida</taxon>
        <taxon>Ranunculales</taxon>
        <taxon>Menispermaceae</taxon>
        <taxon>Menispermoideae</taxon>
        <taxon>Cissampelideae</taxon>
        <taxon>Stephania</taxon>
    </lineage>
</organism>
<dbReference type="SUPFAM" id="SSF52540">
    <property type="entry name" value="P-loop containing nucleoside triphosphate hydrolases"/>
    <property type="match status" value="1"/>
</dbReference>
<proteinExistence type="predicted"/>
<dbReference type="PANTHER" id="PTHR48102">
    <property type="entry name" value="ATP-DEPENDENT CLP PROTEASE ATP-BINDING SUBUNIT CLPX-LIKE, MITOCHONDRIAL-RELATED"/>
    <property type="match status" value="1"/>
</dbReference>
<dbReference type="EMBL" id="JBBNAF010000008">
    <property type="protein sequence ID" value="KAK9121788.1"/>
    <property type="molecule type" value="Genomic_DNA"/>
</dbReference>
<feature type="compositionally biased region" description="Pro residues" evidence="1">
    <location>
        <begin position="12"/>
        <end position="23"/>
    </location>
</feature>
<reference evidence="3 4" key="1">
    <citation type="submission" date="2024-01" db="EMBL/GenBank/DDBJ databases">
        <title>Genome assemblies of Stephania.</title>
        <authorList>
            <person name="Yang L."/>
        </authorList>
    </citation>
    <scope>NUCLEOTIDE SEQUENCE [LARGE SCALE GENOMIC DNA]</scope>
    <source>
        <strain evidence="3">YNDBR</strain>
        <tissue evidence="3">Leaf</tissue>
    </source>
</reference>
<gene>
    <name evidence="3" type="ORF">Syun_019405</name>
</gene>
<feature type="region of interest" description="Disordered" evidence="1">
    <location>
        <begin position="1"/>
        <end position="47"/>
    </location>
</feature>
<dbReference type="InterPro" id="IPR027417">
    <property type="entry name" value="P-loop_NTPase"/>
</dbReference>
<comment type="caution">
    <text evidence="3">The sequence shown here is derived from an EMBL/GenBank/DDBJ whole genome shotgun (WGS) entry which is preliminary data.</text>
</comment>
<dbReference type="InterPro" id="IPR050052">
    <property type="entry name" value="ATP-dep_Clp_protease_ClpX"/>
</dbReference>
<name>A0AAP0IVS0_9MAGN</name>